<comment type="caution">
    <text evidence="2">The sequence shown here is derived from an EMBL/GenBank/DDBJ whole genome shotgun (WGS) entry which is preliminary data.</text>
</comment>
<dbReference type="Proteomes" id="UP001518140">
    <property type="component" value="Unassembled WGS sequence"/>
</dbReference>
<reference evidence="2 3" key="1">
    <citation type="submission" date="2020-02" db="EMBL/GenBank/DDBJ databases">
        <title>Whole-genome analyses of novel actinobacteria.</title>
        <authorList>
            <person name="Sahin N."/>
            <person name="Tokatli A."/>
        </authorList>
    </citation>
    <scope>NUCLEOTIDE SEQUENCE [LARGE SCALE GENOMIC DNA]</scope>
    <source>
        <strain evidence="2 3">YC419</strain>
    </source>
</reference>
<evidence type="ECO:0000313" key="2">
    <source>
        <dbReference type="EMBL" id="NGO47294.1"/>
    </source>
</evidence>
<keyword evidence="3" id="KW-1185">Reference proteome</keyword>
<keyword evidence="1" id="KW-0175">Coiled coil</keyword>
<proteinExistence type="predicted"/>
<dbReference type="RefSeq" id="WP_165343817.1">
    <property type="nucleotide sequence ID" value="NZ_JAAKZX010000172.1"/>
</dbReference>
<evidence type="ECO:0000313" key="3">
    <source>
        <dbReference type="Proteomes" id="UP001518140"/>
    </source>
</evidence>
<feature type="coiled-coil region" evidence="1">
    <location>
        <begin position="49"/>
        <end position="76"/>
    </location>
</feature>
<evidence type="ECO:0000256" key="1">
    <source>
        <dbReference type="SAM" id="Coils"/>
    </source>
</evidence>
<protein>
    <submittedName>
        <fullName evidence="2">Uncharacterized protein</fullName>
    </submittedName>
</protein>
<dbReference type="EMBL" id="JAAKZX010000172">
    <property type="protein sequence ID" value="NGO47294.1"/>
    <property type="molecule type" value="Genomic_DNA"/>
</dbReference>
<accession>A0ABX0E240</accession>
<sequence length="267" mass="28854">MKLDTEKDVRDFLRLCLDPGHGIKRTPAKLAEVMPDPLHDALVRYAPHLGELRAEADRQEAQARKARKAYADALATWITNEPVAAPDVPELCPQNRRGDKAAPGAHFYKPDDSGVQRCVFCGTAAHGGGEPADAYRTPDGRVWTLAAEKNEHEVALYEAPLVGTRYTALALKTLHGEITPVAGGKVPEYVFNSRSVNRTTKHIPDGKGRTICPGNFQASKPMPEEEAARLTLCGGCRKALLEAVTDAWPGCTGAAMDHDLTGVCTHA</sequence>
<gene>
    <name evidence="2" type="ORF">G6048_36095</name>
</gene>
<name>A0ABX0E240_9ACTN</name>
<organism evidence="2 3">
    <name type="scientific">Streptomyces ureilyticus</name>
    <dbReference type="NCBI Taxonomy" id="1775131"/>
    <lineage>
        <taxon>Bacteria</taxon>
        <taxon>Bacillati</taxon>
        <taxon>Actinomycetota</taxon>
        <taxon>Actinomycetes</taxon>
        <taxon>Kitasatosporales</taxon>
        <taxon>Streptomycetaceae</taxon>
        <taxon>Streptomyces</taxon>
    </lineage>
</organism>